<reference evidence="2" key="1">
    <citation type="submission" date="2023-09" db="UniProtKB">
        <authorList>
            <consortium name="Ensembl"/>
        </authorList>
    </citation>
    <scope>IDENTIFICATION</scope>
</reference>
<feature type="region of interest" description="Disordered" evidence="1">
    <location>
        <begin position="80"/>
        <end position="126"/>
    </location>
</feature>
<dbReference type="AlphaFoldDB" id="A0A8C0HV37"/>
<dbReference type="GeneTree" id="ENSGT00410000028701"/>
<evidence type="ECO:0000256" key="1">
    <source>
        <dbReference type="SAM" id="MobiDB-lite"/>
    </source>
</evidence>
<dbReference type="OMA" id="RPGKAEW"/>
<organism evidence="2">
    <name type="scientific">Balaenoptera musculus</name>
    <name type="common">Blue whale</name>
    <dbReference type="NCBI Taxonomy" id="9771"/>
    <lineage>
        <taxon>Eukaryota</taxon>
        <taxon>Metazoa</taxon>
        <taxon>Chordata</taxon>
        <taxon>Craniata</taxon>
        <taxon>Vertebrata</taxon>
        <taxon>Euteleostomi</taxon>
        <taxon>Mammalia</taxon>
        <taxon>Eutheria</taxon>
        <taxon>Laurasiatheria</taxon>
        <taxon>Artiodactyla</taxon>
        <taxon>Whippomorpha</taxon>
        <taxon>Cetacea</taxon>
        <taxon>Mysticeti</taxon>
        <taxon>Balaenopteridae</taxon>
        <taxon>Balaenoptera</taxon>
    </lineage>
</organism>
<accession>A0A8C0HV37</accession>
<dbReference type="InterPro" id="IPR040874">
    <property type="entry name" value="DUF5551"/>
</dbReference>
<dbReference type="Pfam" id="PF17705">
    <property type="entry name" value="DUF5551"/>
    <property type="match status" value="1"/>
</dbReference>
<evidence type="ECO:0000313" key="2">
    <source>
        <dbReference type="Ensembl" id="ENSBMSP00010005909.1"/>
    </source>
</evidence>
<name>A0A8C0HV37_BALMU</name>
<feature type="compositionally biased region" description="Polar residues" evidence="1">
    <location>
        <begin position="88"/>
        <end position="102"/>
    </location>
</feature>
<protein>
    <submittedName>
        <fullName evidence="2">Uncharacterized protein</fullName>
    </submittedName>
</protein>
<dbReference type="Ensembl" id="ENSBMST00010006563.1">
    <property type="protein sequence ID" value="ENSBMSP00010005909.1"/>
    <property type="gene ID" value="ENSBMSG00010004405.1"/>
</dbReference>
<proteinExistence type="predicted"/>
<sequence>VNTSERRLYFSESPVSEISDYIGCPLAHSGQSVCLGHQAGRMDSCILSRSPGKAEWGDKGGLKHPNKLFREVQKAAKPARSCQVAAERQSQSLQAGSWSPSIQAEPEPDPGSWAKSPRLSLGPEGITRGKRGFKFQGIRQKLIISEEKELKMAFFNKCWKDTVSY</sequence>